<protein>
    <submittedName>
        <fullName evidence="1">Uncharacterized protein</fullName>
    </submittedName>
</protein>
<name>B9JD15_RHIR8</name>
<reference evidence="1 2" key="1">
    <citation type="journal article" date="2009" name="J. Bacteriol.">
        <title>Genome sequences of three Agrobacterium biovars help elucidate the evolution of multichromosome genomes in bacteria.</title>
        <authorList>
            <person name="Slater S.C."/>
            <person name="Goldman B.S."/>
            <person name="Goodner B."/>
            <person name="Setubal J.C."/>
            <person name="Farrand S.K."/>
            <person name="Nester E.W."/>
            <person name="Burr T.J."/>
            <person name="Banta L."/>
            <person name="Dickerman A.W."/>
            <person name="Paulsen I."/>
            <person name="Otten L."/>
            <person name="Suen G."/>
            <person name="Welch R."/>
            <person name="Almeida N.F."/>
            <person name="Arnold F."/>
            <person name="Burton O.T."/>
            <person name="Du Z."/>
            <person name="Ewing A."/>
            <person name="Godsy E."/>
            <person name="Heisel S."/>
            <person name="Houmiel K.L."/>
            <person name="Jhaveri J."/>
            <person name="Lu J."/>
            <person name="Miller N.M."/>
            <person name="Norton S."/>
            <person name="Chen Q."/>
            <person name="Phoolcharoen W."/>
            <person name="Ohlin V."/>
            <person name="Ondrusek D."/>
            <person name="Pride N."/>
            <person name="Stricklin S.L."/>
            <person name="Sun J."/>
            <person name="Wheeler C."/>
            <person name="Wilson L."/>
            <person name="Zhu H."/>
            <person name="Wood D.W."/>
        </authorList>
    </citation>
    <scope>NUCLEOTIDE SEQUENCE [LARGE SCALE GENOMIC DNA]</scope>
    <source>
        <strain evidence="2">K84 / ATCC BAA-868</strain>
    </source>
</reference>
<gene>
    <name evidence="1" type="ordered locus">Arad_1807</name>
</gene>
<accession>B9JD15</accession>
<dbReference type="AlphaFoldDB" id="B9JD15"/>
<sequence>MKESAPAKVGSLAADVRLVAVKAWSIDVLGTEFSYVYAESTGWLDARKHACLQGFKQRAFLSLLFTGRSRALIGLLDASDLRRGAFSFSVGKRADRALIRELLAIRIGLYEFLHAFHLRLLLRRRLRSVRRKGRRGARYCKQKWQDQSSYRPCHPKAPPWVMREFAIKCALCLHGDVVSVKKAQEKQKKAGQSPAFRRRFRFSSAGATKRIA</sequence>
<dbReference type="STRING" id="311403.Arad_1807"/>
<organism evidence="1 2">
    <name type="scientific">Rhizobium rhizogenes (strain K84 / ATCC BAA-868)</name>
    <name type="common">Agrobacterium radiobacter</name>
    <dbReference type="NCBI Taxonomy" id="311403"/>
    <lineage>
        <taxon>Bacteria</taxon>
        <taxon>Pseudomonadati</taxon>
        <taxon>Pseudomonadota</taxon>
        <taxon>Alphaproteobacteria</taxon>
        <taxon>Hyphomicrobiales</taxon>
        <taxon>Rhizobiaceae</taxon>
        <taxon>Rhizobium/Agrobacterium group</taxon>
        <taxon>Rhizobium</taxon>
    </lineage>
</organism>
<evidence type="ECO:0000313" key="2">
    <source>
        <dbReference type="Proteomes" id="UP000001600"/>
    </source>
</evidence>
<dbReference type="HOGENOM" id="CLU_1297619_0_0_5"/>
<evidence type="ECO:0000313" key="1">
    <source>
        <dbReference type="EMBL" id="ACM26152.1"/>
    </source>
</evidence>
<dbReference type="Proteomes" id="UP000001600">
    <property type="component" value="Chromosome 1"/>
</dbReference>
<dbReference type="EMBL" id="CP000628">
    <property type="protein sequence ID" value="ACM26152.1"/>
    <property type="molecule type" value="Genomic_DNA"/>
</dbReference>
<proteinExistence type="predicted"/>
<dbReference type="KEGG" id="ara:Arad_1807"/>